<name>A0A409Y2H8_9AGAR</name>
<feature type="region of interest" description="Disordered" evidence="1">
    <location>
        <begin position="52"/>
        <end position="92"/>
    </location>
</feature>
<gene>
    <name evidence="2" type="ORF">CVT26_000772</name>
</gene>
<accession>A0A409Y2H8</accession>
<dbReference type="Proteomes" id="UP000284706">
    <property type="component" value="Unassembled WGS sequence"/>
</dbReference>
<keyword evidence="3" id="KW-1185">Reference proteome</keyword>
<proteinExistence type="predicted"/>
<protein>
    <submittedName>
        <fullName evidence="2">Uncharacterized protein</fullName>
    </submittedName>
</protein>
<sequence>MALLNTPIPPVSITSSAITAIGTTATSIRAVANGDSPGADTTISSIAVGISSTTAISPASRAPDSGNATRWRPDNDDSGPSDDDPANRTDGR</sequence>
<comment type="caution">
    <text evidence="2">The sequence shown here is derived from an EMBL/GenBank/DDBJ whole genome shotgun (WGS) entry which is preliminary data.</text>
</comment>
<evidence type="ECO:0000256" key="1">
    <source>
        <dbReference type="SAM" id="MobiDB-lite"/>
    </source>
</evidence>
<evidence type="ECO:0000313" key="3">
    <source>
        <dbReference type="Proteomes" id="UP000284706"/>
    </source>
</evidence>
<dbReference type="EMBL" id="NHYE01001276">
    <property type="protein sequence ID" value="PPQ97246.1"/>
    <property type="molecule type" value="Genomic_DNA"/>
</dbReference>
<dbReference type="InParanoid" id="A0A409Y2H8"/>
<organism evidence="2 3">
    <name type="scientific">Gymnopilus dilepis</name>
    <dbReference type="NCBI Taxonomy" id="231916"/>
    <lineage>
        <taxon>Eukaryota</taxon>
        <taxon>Fungi</taxon>
        <taxon>Dikarya</taxon>
        <taxon>Basidiomycota</taxon>
        <taxon>Agaricomycotina</taxon>
        <taxon>Agaricomycetes</taxon>
        <taxon>Agaricomycetidae</taxon>
        <taxon>Agaricales</taxon>
        <taxon>Agaricineae</taxon>
        <taxon>Hymenogastraceae</taxon>
        <taxon>Gymnopilus</taxon>
    </lineage>
</organism>
<reference evidence="2 3" key="1">
    <citation type="journal article" date="2018" name="Evol. Lett.">
        <title>Horizontal gene cluster transfer increased hallucinogenic mushroom diversity.</title>
        <authorList>
            <person name="Reynolds H.T."/>
            <person name="Vijayakumar V."/>
            <person name="Gluck-Thaler E."/>
            <person name="Korotkin H.B."/>
            <person name="Matheny P.B."/>
            <person name="Slot J.C."/>
        </authorList>
    </citation>
    <scope>NUCLEOTIDE SEQUENCE [LARGE SCALE GENOMIC DNA]</scope>
    <source>
        <strain evidence="2 3">SRW20</strain>
    </source>
</reference>
<evidence type="ECO:0000313" key="2">
    <source>
        <dbReference type="EMBL" id="PPQ97246.1"/>
    </source>
</evidence>
<dbReference type="AlphaFoldDB" id="A0A409Y2H8"/>